<comment type="similarity">
    <text evidence="7">Belongs to the binding-protein-dependent transport system permease family.</text>
</comment>
<dbReference type="STRING" id="1121322.SAMN02745136_03498"/>
<feature type="transmembrane region" description="Helical" evidence="7">
    <location>
        <begin position="285"/>
        <end position="310"/>
    </location>
</feature>
<dbReference type="InterPro" id="IPR050809">
    <property type="entry name" value="UgpAE/MalFG_permease"/>
</dbReference>
<feature type="transmembrane region" description="Helical" evidence="7">
    <location>
        <begin position="93"/>
        <end position="113"/>
    </location>
</feature>
<dbReference type="PROSITE" id="PS50928">
    <property type="entry name" value="ABC_TM1"/>
    <property type="match status" value="1"/>
</dbReference>
<dbReference type="InterPro" id="IPR000515">
    <property type="entry name" value="MetI-like"/>
</dbReference>
<proteinExistence type="inferred from homology"/>
<dbReference type="RefSeq" id="WP_242962537.1">
    <property type="nucleotide sequence ID" value="NZ_FRAC01000018.1"/>
</dbReference>
<keyword evidence="3" id="KW-1003">Cell membrane</keyword>
<keyword evidence="2 7" id="KW-0813">Transport</keyword>
<evidence type="ECO:0000313" key="9">
    <source>
        <dbReference type="EMBL" id="SHK84600.1"/>
    </source>
</evidence>
<dbReference type="PANTHER" id="PTHR43227">
    <property type="entry name" value="BLL4140 PROTEIN"/>
    <property type="match status" value="1"/>
</dbReference>
<evidence type="ECO:0000256" key="2">
    <source>
        <dbReference type="ARBA" id="ARBA00022448"/>
    </source>
</evidence>
<evidence type="ECO:0000256" key="6">
    <source>
        <dbReference type="ARBA" id="ARBA00023136"/>
    </source>
</evidence>
<dbReference type="GO" id="GO:0055085">
    <property type="term" value="P:transmembrane transport"/>
    <property type="evidence" value="ECO:0007669"/>
    <property type="project" value="InterPro"/>
</dbReference>
<keyword evidence="10" id="KW-1185">Reference proteome</keyword>
<dbReference type="InterPro" id="IPR035906">
    <property type="entry name" value="MetI-like_sf"/>
</dbReference>
<feature type="transmembrane region" description="Helical" evidence="7">
    <location>
        <begin position="125"/>
        <end position="146"/>
    </location>
</feature>
<comment type="subcellular location">
    <subcellularLocation>
        <location evidence="1 7">Cell membrane</location>
        <topology evidence="1 7">Multi-pass membrane protein</topology>
    </subcellularLocation>
</comment>
<feature type="transmembrane region" description="Helical" evidence="7">
    <location>
        <begin position="21"/>
        <end position="45"/>
    </location>
</feature>
<evidence type="ECO:0000256" key="5">
    <source>
        <dbReference type="ARBA" id="ARBA00022989"/>
    </source>
</evidence>
<keyword evidence="4 7" id="KW-0812">Transmembrane</keyword>
<feature type="transmembrane region" description="Helical" evidence="7">
    <location>
        <begin position="176"/>
        <end position="202"/>
    </location>
</feature>
<keyword evidence="5 7" id="KW-1133">Transmembrane helix</keyword>
<evidence type="ECO:0000256" key="3">
    <source>
        <dbReference type="ARBA" id="ARBA00022475"/>
    </source>
</evidence>
<evidence type="ECO:0000259" key="8">
    <source>
        <dbReference type="PROSITE" id="PS50928"/>
    </source>
</evidence>
<keyword evidence="6 7" id="KW-0472">Membrane</keyword>
<protein>
    <submittedName>
        <fullName evidence="9">Carbohydrate ABC transporter membrane protein 1, CUT1 family</fullName>
    </submittedName>
</protein>
<dbReference type="AlphaFoldDB" id="A0A1M6VT09"/>
<dbReference type="Gene3D" id="1.10.3720.10">
    <property type="entry name" value="MetI-like"/>
    <property type="match status" value="1"/>
</dbReference>
<dbReference type="EMBL" id="FRAC01000018">
    <property type="protein sequence ID" value="SHK84600.1"/>
    <property type="molecule type" value="Genomic_DNA"/>
</dbReference>
<evidence type="ECO:0000313" key="10">
    <source>
        <dbReference type="Proteomes" id="UP000184386"/>
    </source>
</evidence>
<dbReference type="PANTHER" id="PTHR43227:SF11">
    <property type="entry name" value="BLL4140 PROTEIN"/>
    <property type="match status" value="1"/>
</dbReference>
<feature type="domain" description="ABC transmembrane type-1" evidence="8">
    <location>
        <begin position="89"/>
        <end position="306"/>
    </location>
</feature>
<accession>A0A1M6VT09</accession>
<name>A0A1M6VT09_9FIRM</name>
<sequence>MEKQVNAKPGTKQKKRIKMNMLIDNFQLATLTLPTIILLGIFAYWPMFGIILAFKDFKVPKGIIGSPWVDPIYKNFQFFFESQDAWRVTRNTLGLNLLFIVISTVAGVIFALIMFEVKKAKYVKIYQTASIIPSFLSWVVVGYMVYSLLAPQGGLLNKIIIGLGGEGIQWYTQPQYWPLILLISNVWHGVGIGSIIYYAALMGVDTELFEAAQMDGANKLRRVFHVSLPQLVPIITIMTLLAIGGIFRADFGLFYNVTRNQGALYSTTDVIDTYVYRALMNQGNIGMSSAVGLFQSLVCFVVLLTSNFIVTKVEPENALF</sequence>
<dbReference type="Pfam" id="PF00528">
    <property type="entry name" value="BPD_transp_1"/>
    <property type="match status" value="1"/>
</dbReference>
<dbReference type="GO" id="GO:0005886">
    <property type="term" value="C:plasma membrane"/>
    <property type="evidence" value="ECO:0007669"/>
    <property type="project" value="UniProtKB-SubCell"/>
</dbReference>
<evidence type="ECO:0000256" key="7">
    <source>
        <dbReference type="RuleBase" id="RU363032"/>
    </source>
</evidence>
<gene>
    <name evidence="9" type="ORF">SAMN02745136_03498</name>
</gene>
<organism evidence="9 10">
    <name type="scientific">Anaerocolumna jejuensis DSM 15929</name>
    <dbReference type="NCBI Taxonomy" id="1121322"/>
    <lineage>
        <taxon>Bacteria</taxon>
        <taxon>Bacillati</taxon>
        <taxon>Bacillota</taxon>
        <taxon>Clostridia</taxon>
        <taxon>Lachnospirales</taxon>
        <taxon>Lachnospiraceae</taxon>
        <taxon>Anaerocolumna</taxon>
    </lineage>
</organism>
<evidence type="ECO:0000256" key="4">
    <source>
        <dbReference type="ARBA" id="ARBA00022692"/>
    </source>
</evidence>
<dbReference type="SUPFAM" id="SSF161098">
    <property type="entry name" value="MetI-like"/>
    <property type="match status" value="1"/>
</dbReference>
<dbReference type="Proteomes" id="UP000184386">
    <property type="component" value="Unassembled WGS sequence"/>
</dbReference>
<evidence type="ECO:0000256" key="1">
    <source>
        <dbReference type="ARBA" id="ARBA00004651"/>
    </source>
</evidence>
<reference evidence="9 10" key="1">
    <citation type="submission" date="2016-11" db="EMBL/GenBank/DDBJ databases">
        <authorList>
            <person name="Jaros S."/>
            <person name="Januszkiewicz K."/>
            <person name="Wedrychowicz H."/>
        </authorList>
    </citation>
    <scope>NUCLEOTIDE SEQUENCE [LARGE SCALE GENOMIC DNA]</scope>
    <source>
        <strain evidence="9 10">DSM 15929</strain>
    </source>
</reference>
<dbReference type="CDD" id="cd06261">
    <property type="entry name" value="TM_PBP2"/>
    <property type="match status" value="1"/>
</dbReference>
<feature type="transmembrane region" description="Helical" evidence="7">
    <location>
        <begin position="223"/>
        <end position="247"/>
    </location>
</feature>